<reference evidence="1 2" key="1">
    <citation type="submission" date="2021-03" db="EMBL/GenBank/DDBJ databases">
        <title>Genomic Encyclopedia of Type Strains, Phase IV (KMG-IV): sequencing the most valuable type-strain genomes for metagenomic binning, comparative biology and taxonomic classification.</title>
        <authorList>
            <person name="Goeker M."/>
        </authorList>
    </citation>
    <scope>NUCLEOTIDE SEQUENCE [LARGE SCALE GENOMIC DNA]</scope>
    <source>
        <strain evidence="1 2">DSM 26048</strain>
    </source>
</reference>
<organism evidence="1 2">
    <name type="scientific">Paenibacillus eucommiae</name>
    <dbReference type="NCBI Taxonomy" id="1355755"/>
    <lineage>
        <taxon>Bacteria</taxon>
        <taxon>Bacillati</taxon>
        <taxon>Bacillota</taxon>
        <taxon>Bacilli</taxon>
        <taxon>Bacillales</taxon>
        <taxon>Paenibacillaceae</taxon>
        <taxon>Paenibacillus</taxon>
    </lineage>
</organism>
<dbReference type="Proteomes" id="UP001519287">
    <property type="component" value="Unassembled WGS sequence"/>
</dbReference>
<name>A0ABS4J719_9BACL</name>
<gene>
    <name evidence="1" type="ORF">J2Z66_007279</name>
</gene>
<dbReference type="RefSeq" id="WP_209977429.1">
    <property type="nucleotide sequence ID" value="NZ_JAGGLB010000037.1"/>
</dbReference>
<keyword evidence="2" id="KW-1185">Reference proteome</keyword>
<dbReference type="EMBL" id="JAGGLB010000037">
    <property type="protein sequence ID" value="MBP1995637.1"/>
    <property type="molecule type" value="Genomic_DNA"/>
</dbReference>
<evidence type="ECO:0000313" key="1">
    <source>
        <dbReference type="EMBL" id="MBP1995637.1"/>
    </source>
</evidence>
<evidence type="ECO:0000313" key="2">
    <source>
        <dbReference type="Proteomes" id="UP001519287"/>
    </source>
</evidence>
<accession>A0ABS4J719</accession>
<sequence>MNQLQTTYVIRKNQQKPALFCKEGWFFNITRLAKEPEKGQGEHGAEGFVEETLEKLNSDVPPVTRQYPERVGELLPSGNPSIVDRHYCFLSGKQPLLAVRLSVCLT</sequence>
<protein>
    <submittedName>
        <fullName evidence="1">Uncharacterized protein</fullName>
    </submittedName>
</protein>
<proteinExistence type="predicted"/>
<comment type="caution">
    <text evidence="1">The sequence shown here is derived from an EMBL/GenBank/DDBJ whole genome shotgun (WGS) entry which is preliminary data.</text>
</comment>